<comment type="similarity">
    <text evidence="1">Belongs to the phage and mitochondrial RNA polymerase family.</text>
</comment>
<dbReference type="Pfam" id="PF14700">
    <property type="entry name" value="RPOL_N"/>
    <property type="match status" value="1"/>
</dbReference>
<gene>
    <name evidence="10" type="ORF">M422DRAFT_80735</name>
</gene>
<dbReference type="PANTHER" id="PTHR10102">
    <property type="entry name" value="DNA-DIRECTED RNA POLYMERASE, MITOCHONDRIAL"/>
    <property type="match status" value="1"/>
</dbReference>
<dbReference type="GO" id="GO:0034245">
    <property type="term" value="C:mitochondrial DNA-directed RNA polymerase complex"/>
    <property type="evidence" value="ECO:0007669"/>
    <property type="project" value="TreeGrafter"/>
</dbReference>
<dbReference type="GO" id="GO:0001018">
    <property type="term" value="F:mitochondrial promoter sequence-specific DNA binding"/>
    <property type="evidence" value="ECO:0007669"/>
    <property type="project" value="TreeGrafter"/>
</dbReference>
<evidence type="ECO:0000256" key="6">
    <source>
        <dbReference type="ARBA" id="ARBA00022946"/>
    </source>
</evidence>
<name>A0A0C9V032_SPHS4</name>
<dbReference type="EMBL" id="KN837194">
    <property type="protein sequence ID" value="KIJ34927.1"/>
    <property type="molecule type" value="Genomic_DNA"/>
</dbReference>
<dbReference type="InterPro" id="IPR024075">
    <property type="entry name" value="DNA-dir_RNA_pol_helix_hairp_sf"/>
</dbReference>
<dbReference type="FunFam" id="1.10.287.280:FF:000001">
    <property type="entry name" value="DNA-directed RNA polymerase"/>
    <property type="match status" value="1"/>
</dbReference>
<keyword evidence="11" id="KW-1185">Reference proteome</keyword>
<evidence type="ECO:0000259" key="9">
    <source>
        <dbReference type="SMART" id="SM01311"/>
    </source>
</evidence>
<organism evidence="10 11">
    <name type="scientific">Sphaerobolus stellatus (strain SS14)</name>
    <dbReference type="NCBI Taxonomy" id="990650"/>
    <lineage>
        <taxon>Eukaryota</taxon>
        <taxon>Fungi</taxon>
        <taxon>Dikarya</taxon>
        <taxon>Basidiomycota</taxon>
        <taxon>Agaricomycotina</taxon>
        <taxon>Agaricomycetes</taxon>
        <taxon>Phallomycetidae</taxon>
        <taxon>Geastrales</taxon>
        <taxon>Sphaerobolaceae</taxon>
        <taxon>Sphaerobolus</taxon>
    </lineage>
</organism>
<proteinExistence type="inferred from homology"/>
<dbReference type="PROSITE" id="PS00900">
    <property type="entry name" value="RNA_POL_PHAGE_1"/>
    <property type="match status" value="1"/>
</dbReference>
<sequence length="560" mass="63820">RQQMLEQSVYDVAVERLRHEHEQLEKIQGTTRLTAKPLRAMMWEWHQKLSKRLFDDVSVLIEEEAKNAESPKRVSQEVLLGSFLSLLPPEKLSLIAILELLNLYGANGQEECLKLTRTLLSVGRAVEDEYKAESARKFDIPQAPTYNSGSQPKSSAMFFSPLGYEVLHARRKAARQELEAAESLRAPWSQSIRLKVGSFLIDCLMDEATVMRHAYDKVARKHISEEQPAFSHAYEYIKGHKLGVIRINPAVAERISRDEVEGTIHPRHLPMVAKPKPWLDIEDGGYLASKTQVMRYKDSVEQAVYLREASRHGRLELVYAGLDVLGSTPWQINREVFDVILRVWNSGERFLKIPPAVYDAPEPTMPPGADSDQRAKTTYMKHLREWSQEKGNCHSQRCNVNYKLEIARSALGEKIYFPHNIDFRGRAYPVPPHFNHIGDDLSRGLLKFGETKPLGEAGLRWLKIHVSNLFGFDKASLSERVEFTMQHLDEIYDSAETPLEGRRWWMEADDPWQCLAACMELRAALESPDPLKFESSLPVHQDGTCNGLQHYAALGGDRVG</sequence>
<accession>A0A0C9V032</accession>
<evidence type="ECO:0000256" key="8">
    <source>
        <dbReference type="ARBA" id="ARBA00048552"/>
    </source>
</evidence>
<dbReference type="GO" id="GO:0003899">
    <property type="term" value="F:DNA-directed RNA polymerase activity"/>
    <property type="evidence" value="ECO:0007669"/>
    <property type="project" value="UniProtKB-EC"/>
</dbReference>
<evidence type="ECO:0000256" key="7">
    <source>
        <dbReference type="ARBA" id="ARBA00023163"/>
    </source>
</evidence>
<dbReference type="InterPro" id="IPR002092">
    <property type="entry name" value="DNA-dir_Rpol_phage-type"/>
</dbReference>
<dbReference type="Proteomes" id="UP000054279">
    <property type="component" value="Unassembled WGS sequence"/>
</dbReference>
<keyword evidence="6" id="KW-0809">Transit peptide</keyword>
<dbReference type="Gene3D" id="1.10.287.260">
    <property type="match status" value="1"/>
</dbReference>
<keyword evidence="3" id="KW-0240">DNA-directed RNA polymerase</keyword>
<evidence type="ECO:0000256" key="4">
    <source>
        <dbReference type="ARBA" id="ARBA00022679"/>
    </source>
</evidence>
<dbReference type="SMART" id="SM01311">
    <property type="entry name" value="RPOL_N"/>
    <property type="match status" value="1"/>
</dbReference>
<dbReference type="InterPro" id="IPR037159">
    <property type="entry name" value="RNA_POL_N_sf"/>
</dbReference>
<evidence type="ECO:0000256" key="1">
    <source>
        <dbReference type="ARBA" id="ARBA00009493"/>
    </source>
</evidence>
<feature type="non-terminal residue" evidence="10">
    <location>
        <position position="560"/>
    </location>
</feature>
<evidence type="ECO:0000256" key="5">
    <source>
        <dbReference type="ARBA" id="ARBA00022695"/>
    </source>
</evidence>
<dbReference type="Gene3D" id="1.10.287.280">
    <property type="match status" value="1"/>
</dbReference>
<dbReference type="AlphaFoldDB" id="A0A0C9V032"/>
<feature type="non-terminal residue" evidence="10">
    <location>
        <position position="1"/>
    </location>
</feature>
<feature type="domain" description="DNA-directed RNA polymerase N-terminal" evidence="9">
    <location>
        <begin position="1"/>
        <end position="327"/>
    </location>
</feature>
<comment type="catalytic activity">
    <reaction evidence="8">
        <text>RNA(n) + a ribonucleoside 5'-triphosphate = RNA(n+1) + diphosphate</text>
        <dbReference type="Rhea" id="RHEA:21248"/>
        <dbReference type="Rhea" id="RHEA-COMP:14527"/>
        <dbReference type="Rhea" id="RHEA-COMP:17342"/>
        <dbReference type="ChEBI" id="CHEBI:33019"/>
        <dbReference type="ChEBI" id="CHEBI:61557"/>
        <dbReference type="ChEBI" id="CHEBI:140395"/>
        <dbReference type="EC" id="2.7.7.6"/>
    </reaction>
</comment>
<evidence type="ECO:0000256" key="2">
    <source>
        <dbReference type="ARBA" id="ARBA00012418"/>
    </source>
</evidence>
<dbReference type="GO" id="GO:0006390">
    <property type="term" value="P:mitochondrial transcription"/>
    <property type="evidence" value="ECO:0007669"/>
    <property type="project" value="TreeGrafter"/>
</dbReference>
<evidence type="ECO:0000313" key="10">
    <source>
        <dbReference type="EMBL" id="KIJ34927.1"/>
    </source>
</evidence>
<reference evidence="10 11" key="1">
    <citation type="submission" date="2014-06" db="EMBL/GenBank/DDBJ databases">
        <title>Evolutionary Origins and Diversification of the Mycorrhizal Mutualists.</title>
        <authorList>
            <consortium name="DOE Joint Genome Institute"/>
            <consortium name="Mycorrhizal Genomics Consortium"/>
            <person name="Kohler A."/>
            <person name="Kuo A."/>
            <person name="Nagy L.G."/>
            <person name="Floudas D."/>
            <person name="Copeland A."/>
            <person name="Barry K.W."/>
            <person name="Cichocki N."/>
            <person name="Veneault-Fourrey C."/>
            <person name="LaButti K."/>
            <person name="Lindquist E.A."/>
            <person name="Lipzen A."/>
            <person name="Lundell T."/>
            <person name="Morin E."/>
            <person name="Murat C."/>
            <person name="Riley R."/>
            <person name="Ohm R."/>
            <person name="Sun H."/>
            <person name="Tunlid A."/>
            <person name="Henrissat B."/>
            <person name="Grigoriev I.V."/>
            <person name="Hibbett D.S."/>
            <person name="Martin F."/>
        </authorList>
    </citation>
    <scope>NUCLEOTIDE SEQUENCE [LARGE SCALE GENOMIC DNA]</scope>
    <source>
        <strain evidence="10 11">SS14</strain>
    </source>
</reference>
<dbReference type="InterPro" id="IPR029262">
    <property type="entry name" value="RPOL_N"/>
</dbReference>
<dbReference type="InterPro" id="IPR046950">
    <property type="entry name" value="DNA-dir_Rpol_C_phage-type"/>
</dbReference>
<dbReference type="PANTHER" id="PTHR10102:SF0">
    <property type="entry name" value="DNA-DIRECTED RNA POLYMERASE, MITOCHONDRIAL"/>
    <property type="match status" value="1"/>
</dbReference>
<dbReference type="InterPro" id="IPR043502">
    <property type="entry name" value="DNA/RNA_pol_sf"/>
</dbReference>
<evidence type="ECO:0000256" key="3">
    <source>
        <dbReference type="ARBA" id="ARBA00022478"/>
    </source>
</evidence>
<keyword evidence="7" id="KW-0804">Transcription</keyword>
<dbReference type="Pfam" id="PF00940">
    <property type="entry name" value="RNA_pol"/>
    <property type="match status" value="1"/>
</dbReference>
<dbReference type="HOGENOM" id="CLU_487130_0_0_1"/>
<keyword evidence="5" id="KW-0548">Nucleotidyltransferase</keyword>
<evidence type="ECO:0000313" key="11">
    <source>
        <dbReference type="Proteomes" id="UP000054279"/>
    </source>
</evidence>
<keyword evidence="4" id="KW-0808">Transferase</keyword>
<protein>
    <recommendedName>
        <fullName evidence="2">DNA-directed RNA polymerase</fullName>
        <ecNumber evidence="2">2.7.7.6</ecNumber>
    </recommendedName>
</protein>
<dbReference type="OrthoDB" id="276422at2759"/>
<dbReference type="Gene3D" id="1.10.1320.10">
    <property type="entry name" value="DNA-directed RNA polymerase, N-terminal domain"/>
    <property type="match status" value="1"/>
</dbReference>
<dbReference type="EC" id="2.7.7.6" evidence="2"/>
<dbReference type="SUPFAM" id="SSF56672">
    <property type="entry name" value="DNA/RNA polymerases"/>
    <property type="match status" value="1"/>
</dbReference>